<dbReference type="Gene3D" id="3.30.70.1230">
    <property type="entry name" value="Nucleotide cyclase"/>
    <property type="match status" value="2"/>
</dbReference>
<dbReference type="PROSITE" id="PS50125">
    <property type="entry name" value="GUANYLATE_CYCLASE_2"/>
    <property type="match status" value="2"/>
</dbReference>
<dbReference type="CDD" id="cd07302">
    <property type="entry name" value="CHD"/>
    <property type="match status" value="1"/>
</dbReference>
<dbReference type="GO" id="GO:0004016">
    <property type="term" value="F:adenylate cyclase activity"/>
    <property type="evidence" value="ECO:0007669"/>
    <property type="project" value="TreeGrafter"/>
</dbReference>
<evidence type="ECO:0000256" key="1">
    <source>
        <dbReference type="ARBA" id="ARBA00001436"/>
    </source>
</evidence>
<dbReference type="GO" id="GO:0004383">
    <property type="term" value="F:guanylate cyclase activity"/>
    <property type="evidence" value="ECO:0007669"/>
    <property type="project" value="UniProtKB-EC"/>
</dbReference>
<dbReference type="EMBL" id="LR824537">
    <property type="protein sequence ID" value="CAH1645741.1"/>
    <property type="molecule type" value="Genomic_DNA"/>
</dbReference>
<keyword evidence="5" id="KW-0547">Nucleotide-binding</keyword>
<evidence type="ECO:0000256" key="7">
    <source>
        <dbReference type="ARBA" id="ARBA00023136"/>
    </source>
</evidence>
<dbReference type="InterPro" id="IPR050401">
    <property type="entry name" value="Cyclic_nucleotide_synthase"/>
</dbReference>
<keyword evidence="7" id="KW-0472">Membrane</keyword>
<dbReference type="EC" id="4.6.1.2" evidence="3 12"/>
<dbReference type="InterPro" id="IPR001245">
    <property type="entry name" value="Ser-Thr/Tyr_kinase_cat_dom"/>
</dbReference>
<dbReference type="InterPro" id="IPR011009">
    <property type="entry name" value="Kinase-like_dom_sf"/>
</dbReference>
<reference evidence="15" key="1">
    <citation type="submission" date="2022-02" db="EMBL/GenBank/DDBJ databases">
        <authorList>
            <person name="King R."/>
        </authorList>
    </citation>
    <scope>NUCLEOTIDE SEQUENCE</scope>
</reference>
<dbReference type="GO" id="GO:0035556">
    <property type="term" value="P:intracellular signal transduction"/>
    <property type="evidence" value="ECO:0007669"/>
    <property type="project" value="InterPro"/>
</dbReference>
<sequence>MDSAGDAEGNFTVIGLVANSSVPGGWTAQPVATFRYVNASDFLPTSMQHDMETRRAHTTIAMYKGNVVAIKRLQKKSIDVTRAIKKELKQIRELRHENLTAFVGVCVESGSACIVSAYCSRGSLARVLADRDLHLDDMFVASLVADLLRGLMYLHDSALISHGNLTSNGCSDAEDALRMERRMLWRAPELLRDPNPNPRGSQKGDVYSFGIILYEILGRNGPWGDTNLTNAEIIGRVRHPIGGVLFRPPLGGLVARPAVLAVLNACWSERPERRPDLRLVRVRLKDMHAGMTVAEALKRGERVQAESFDCVTIYFSDIVGFTKLAATNTPMQSHASARMGRLDRSDTTASPKIDVKQRLRCVSSCIHSGQCAAGVVGVKMPRYCLFGDTVNTAARMESSGEPQRIHVSHDTYLLLKQHGGYHFKERGIVNIKGKGEMRTWWLVGEDHERRKNTMSRFQPGLLRNMNEESEDLWGLNRSILNIRDRARLSCGGLAGPGSALSSPGPPACDCFIPNRDHHSAPVVLFCDE</sequence>
<dbReference type="InterPro" id="IPR001054">
    <property type="entry name" value="A/G_cyclase"/>
</dbReference>
<evidence type="ECO:0000256" key="4">
    <source>
        <dbReference type="ARBA" id="ARBA00022692"/>
    </source>
</evidence>
<protein>
    <recommendedName>
        <fullName evidence="3 12">Guanylate cyclase</fullName>
        <ecNumber evidence="3 12">4.6.1.2</ecNumber>
    </recommendedName>
</protein>
<gene>
    <name evidence="15" type="ORF">SPLIT_LOCUS11093</name>
</gene>
<dbReference type="PANTHER" id="PTHR11920">
    <property type="entry name" value="GUANYLYL CYCLASE"/>
    <property type="match status" value="1"/>
</dbReference>
<dbReference type="InterPro" id="IPR029787">
    <property type="entry name" value="Nucleotide_cyclase"/>
</dbReference>
<keyword evidence="8" id="KW-0325">Glycoprotein</keyword>
<keyword evidence="4" id="KW-0812">Transmembrane</keyword>
<keyword evidence="6" id="KW-1133">Transmembrane helix</keyword>
<dbReference type="SUPFAM" id="SSF56112">
    <property type="entry name" value="Protein kinase-like (PK-like)"/>
    <property type="match status" value="1"/>
</dbReference>
<accession>A0A9P0N8V5</accession>
<keyword evidence="16" id="KW-1185">Reference proteome</keyword>
<evidence type="ECO:0000313" key="16">
    <source>
        <dbReference type="Proteomes" id="UP001153321"/>
    </source>
</evidence>
<dbReference type="GO" id="GO:0005524">
    <property type="term" value="F:ATP binding"/>
    <property type="evidence" value="ECO:0007669"/>
    <property type="project" value="InterPro"/>
</dbReference>
<evidence type="ECO:0000256" key="2">
    <source>
        <dbReference type="ARBA" id="ARBA00004167"/>
    </source>
</evidence>
<evidence type="ECO:0000256" key="3">
    <source>
        <dbReference type="ARBA" id="ARBA00012202"/>
    </source>
</evidence>
<evidence type="ECO:0000256" key="9">
    <source>
        <dbReference type="ARBA" id="ARBA00023239"/>
    </source>
</evidence>
<dbReference type="PROSITE" id="PS00452">
    <property type="entry name" value="GUANYLATE_CYCLASE_1"/>
    <property type="match status" value="1"/>
</dbReference>
<evidence type="ECO:0000256" key="11">
    <source>
        <dbReference type="RuleBase" id="RU000405"/>
    </source>
</evidence>
<dbReference type="Pfam" id="PF00211">
    <property type="entry name" value="Guanylate_cyc"/>
    <property type="match status" value="2"/>
</dbReference>
<keyword evidence="9 11" id="KW-0456">Lyase</keyword>
<dbReference type="SMART" id="SM00044">
    <property type="entry name" value="CYCc"/>
    <property type="match status" value="1"/>
</dbReference>
<evidence type="ECO:0000313" key="15">
    <source>
        <dbReference type="EMBL" id="CAH1645741.1"/>
    </source>
</evidence>
<dbReference type="InterPro" id="IPR000719">
    <property type="entry name" value="Prot_kinase_dom"/>
</dbReference>
<evidence type="ECO:0000259" key="13">
    <source>
        <dbReference type="PROSITE" id="PS50011"/>
    </source>
</evidence>
<keyword evidence="10 12" id="KW-0141">cGMP biosynthesis</keyword>
<dbReference type="Proteomes" id="UP001153321">
    <property type="component" value="Chromosome 6"/>
</dbReference>
<proteinExistence type="inferred from homology"/>
<evidence type="ECO:0000256" key="5">
    <source>
        <dbReference type="ARBA" id="ARBA00022741"/>
    </source>
</evidence>
<dbReference type="AlphaFoldDB" id="A0A9P0N8V5"/>
<evidence type="ECO:0000259" key="14">
    <source>
        <dbReference type="PROSITE" id="PS50125"/>
    </source>
</evidence>
<dbReference type="SUPFAM" id="SSF55073">
    <property type="entry name" value="Nucleotide cyclase"/>
    <property type="match status" value="1"/>
</dbReference>
<dbReference type="GO" id="GO:0007168">
    <property type="term" value="P:receptor guanylyl cyclase signaling pathway"/>
    <property type="evidence" value="ECO:0007669"/>
    <property type="project" value="TreeGrafter"/>
</dbReference>
<comment type="catalytic activity">
    <reaction evidence="1 12">
        <text>GTP = 3',5'-cyclic GMP + diphosphate</text>
        <dbReference type="Rhea" id="RHEA:13665"/>
        <dbReference type="ChEBI" id="CHEBI:33019"/>
        <dbReference type="ChEBI" id="CHEBI:37565"/>
        <dbReference type="ChEBI" id="CHEBI:57746"/>
        <dbReference type="EC" id="4.6.1.2"/>
    </reaction>
</comment>
<dbReference type="PANTHER" id="PTHR11920:SF501">
    <property type="entry name" value="GUANYLATE CYCLASE 32E"/>
    <property type="match status" value="1"/>
</dbReference>
<comment type="similarity">
    <text evidence="11">Belongs to the adenylyl cyclase class-4/guanylyl cyclase family.</text>
</comment>
<evidence type="ECO:0000256" key="10">
    <source>
        <dbReference type="ARBA" id="ARBA00023293"/>
    </source>
</evidence>
<dbReference type="InterPro" id="IPR018297">
    <property type="entry name" value="A/G_cyclase_CS"/>
</dbReference>
<evidence type="ECO:0000256" key="8">
    <source>
        <dbReference type="ARBA" id="ARBA00023180"/>
    </source>
</evidence>
<feature type="domain" description="Guanylate cyclase" evidence="14">
    <location>
        <begin position="312"/>
        <end position="332"/>
    </location>
</feature>
<dbReference type="GO" id="GO:0001653">
    <property type="term" value="F:peptide receptor activity"/>
    <property type="evidence" value="ECO:0007669"/>
    <property type="project" value="TreeGrafter"/>
</dbReference>
<evidence type="ECO:0000256" key="6">
    <source>
        <dbReference type="ARBA" id="ARBA00022989"/>
    </source>
</evidence>
<dbReference type="PROSITE" id="PS50011">
    <property type="entry name" value="PROTEIN_KINASE_DOM"/>
    <property type="match status" value="1"/>
</dbReference>
<organism evidence="15 16">
    <name type="scientific">Spodoptera littoralis</name>
    <name type="common">Egyptian cotton leafworm</name>
    <dbReference type="NCBI Taxonomy" id="7109"/>
    <lineage>
        <taxon>Eukaryota</taxon>
        <taxon>Metazoa</taxon>
        <taxon>Ecdysozoa</taxon>
        <taxon>Arthropoda</taxon>
        <taxon>Hexapoda</taxon>
        <taxon>Insecta</taxon>
        <taxon>Pterygota</taxon>
        <taxon>Neoptera</taxon>
        <taxon>Endopterygota</taxon>
        <taxon>Lepidoptera</taxon>
        <taxon>Glossata</taxon>
        <taxon>Ditrysia</taxon>
        <taxon>Noctuoidea</taxon>
        <taxon>Noctuidae</taxon>
        <taxon>Amphipyrinae</taxon>
        <taxon>Spodoptera</taxon>
    </lineage>
</organism>
<feature type="domain" description="Guanylate cyclase" evidence="14">
    <location>
        <begin position="366"/>
        <end position="397"/>
    </location>
</feature>
<comment type="subcellular location">
    <subcellularLocation>
        <location evidence="2">Membrane</location>
        <topology evidence="2">Single-pass membrane protein</topology>
    </subcellularLocation>
</comment>
<dbReference type="Pfam" id="PF07714">
    <property type="entry name" value="PK_Tyr_Ser-Thr"/>
    <property type="match status" value="2"/>
</dbReference>
<evidence type="ECO:0000256" key="12">
    <source>
        <dbReference type="RuleBase" id="RU003431"/>
    </source>
</evidence>
<dbReference type="GO" id="GO:0005886">
    <property type="term" value="C:plasma membrane"/>
    <property type="evidence" value="ECO:0007669"/>
    <property type="project" value="TreeGrafter"/>
</dbReference>
<dbReference type="GO" id="GO:0004672">
    <property type="term" value="F:protein kinase activity"/>
    <property type="evidence" value="ECO:0007669"/>
    <property type="project" value="InterPro"/>
</dbReference>
<name>A0A9P0N8V5_SPOLI</name>
<dbReference type="Gene3D" id="1.10.510.10">
    <property type="entry name" value="Transferase(Phosphotransferase) domain 1"/>
    <property type="match status" value="2"/>
</dbReference>
<feature type="domain" description="Protein kinase" evidence="13">
    <location>
        <begin position="31"/>
        <end position="291"/>
    </location>
</feature>